<gene>
    <name evidence="2" type="ORF">QYS49_28330</name>
</gene>
<name>A0AA49GGJ6_9BACT</name>
<keyword evidence="1" id="KW-0732">Signal</keyword>
<accession>A0AA49GGJ6</accession>
<feature type="signal peptide" evidence="1">
    <location>
        <begin position="1"/>
        <end position="20"/>
    </location>
</feature>
<evidence type="ECO:0000313" key="2">
    <source>
        <dbReference type="EMBL" id="WKK75407.2"/>
    </source>
</evidence>
<evidence type="ECO:0000313" key="3">
    <source>
        <dbReference type="Proteomes" id="UP001230496"/>
    </source>
</evidence>
<reference evidence="2 3" key="1">
    <citation type="submission" date="2023-08" db="EMBL/GenBank/DDBJ databases">
        <title>Comparative genomics and taxonomic characterization of three novel marine species of genus Marivirga.</title>
        <authorList>
            <person name="Muhammad N."/>
            <person name="Kim S.-G."/>
        </authorList>
    </citation>
    <scope>NUCLEOTIDE SEQUENCE [LARGE SCALE GENOMIC DNA]</scope>
    <source>
        <strain evidence="2 3">BDSF4-3</strain>
    </source>
</reference>
<evidence type="ECO:0000256" key="1">
    <source>
        <dbReference type="SAM" id="SignalP"/>
    </source>
</evidence>
<dbReference type="EMBL" id="CP129971">
    <property type="protein sequence ID" value="WKK75407.2"/>
    <property type="molecule type" value="Genomic_DNA"/>
</dbReference>
<dbReference type="KEGG" id="msaa:QYS49_28330"/>
<keyword evidence="3" id="KW-1185">Reference proteome</keyword>
<sequence>MKRILVLFLLSGLYFNHASSQDLYLNGTIGLNMGVIQNPIEINQQLLFYKPGGGLKLNAGIEYWTENNLIWNGQLGINASFFSRYYILNNGAEYLSSYSFNWKSIEASLSKFILTEDSRNIDGFSIGGGMSLAIPGTAKLTENNQYLGSAEYQVNIGYHILFNGYIEIHDLILVPGMRLNILNFQMKNFEGPGFAPPDERFFNQNTLGASFMMTFGKRINKVQD</sequence>
<feature type="chain" id="PRO_5041221417" description="Outer membrane protein beta-barrel domain-containing protein" evidence="1">
    <location>
        <begin position="21"/>
        <end position="224"/>
    </location>
</feature>
<dbReference type="RefSeq" id="WP_308351358.1">
    <property type="nucleotide sequence ID" value="NZ_CP129971.1"/>
</dbReference>
<protein>
    <recommendedName>
        <fullName evidence="4">Outer membrane protein beta-barrel domain-containing protein</fullName>
    </recommendedName>
</protein>
<organism evidence="2 3">
    <name type="scientific">Marivirga salinarum</name>
    <dbReference type="NCBI Taxonomy" id="3059078"/>
    <lineage>
        <taxon>Bacteria</taxon>
        <taxon>Pseudomonadati</taxon>
        <taxon>Bacteroidota</taxon>
        <taxon>Cytophagia</taxon>
        <taxon>Cytophagales</taxon>
        <taxon>Marivirgaceae</taxon>
        <taxon>Marivirga</taxon>
    </lineage>
</organism>
<dbReference type="AlphaFoldDB" id="A0AA49GGJ6"/>
<proteinExistence type="predicted"/>
<dbReference type="Proteomes" id="UP001230496">
    <property type="component" value="Chromosome"/>
</dbReference>
<evidence type="ECO:0008006" key="4">
    <source>
        <dbReference type="Google" id="ProtNLM"/>
    </source>
</evidence>